<dbReference type="AlphaFoldDB" id="A0A4R3M027"/>
<dbReference type="PANTHER" id="PTHR13794">
    <property type="entry name" value="ENOLASE SUPERFAMILY, MANDELATE RACEMASE"/>
    <property type="match status" value="1"/>
</dbReference>
<dbReference type="Gene3D" id="3.20.20.120">
    <property type="entry name" value="Enolase-like C-terminal domain"/>
    <property type="match status" value="1"/>
</dbReference>
<dbReference type="Pfam" id="PF02746">
    <property type="entry name" value="MR_MLE_N"/>
    <property type="match status" value="1"/>
</dbReference>
<dbReference type="Pfam" id="PF13378">
    <property type="entry name" value="MR_MLE_C"/>
    <property type="match status" value="1"/>
</dbReference>
<dbReference type="SFLD" id="SFLDS00001">
    <property type="entry name" value="Enolase"/>
    <property type="match status" value="1"/>
</dbReference>
<evidence type="ECO:0000256" key="2">
    <source>
        <dbReference type="ARBA" id="ARBA00022723"/>
    </source>
</evidence>
<protein>
    <submittedName>
        <fullName evidence="5">D-arabinonate dehydratase</fullName>
    </submittedName>
</protein>
<dbReference type="InterPro" id="IPR029065">
    <property type="entry name" value="Enolase_C-like"/>
</dbReference>
<dbReference type="SUPFAM" id="SSF54826">
    <property type="entry name" value="Enolase N-terminal domain-like"/>
    <property type="match status" value="1"/>
</dbReference>
<dbReference type="InterPro" id="IPR013342">
    <property type="entry name" value="Mandelate_racemase_C"/>
</dbReference>
<dbReference type="GO" id="GO:0016052">
    <property type="term" value="P:carbohydrate catabolic process"/>
    <property type="evidence" value="ECO:0007669"/>
    <property type="project" value="TreeGrafter"/>
</dbReference>
<reference evidence="5 6" key="1">
    <citation type="submission" date="2019-03" db="EMBL/GenBank/DDBJ databases">
        <title>Genomic Encyclopedia of Type Strains, Phase IV (KMG-IV): sequencing the most valuable type-strain genomes for metagenomic binning, comparative biology and taxonomic classification.</title>
        <authorList>
            <person name="Goeker M."/>
        </authorList>
    </citation>
    <scope>NUCLEOTIDE SEQUENCE [LARGE SCALE GENOMIC DNA]</scope>
    <source>
        <strain evidence="5 6">DSM 24591</strain>
    </source>
</reference>
<dbReference type="InterPro" id="IPR036849">
    <property type="entry name" value="Enolase-like_C_sf"/>
</dbReference>
<evidence type="ECO:0000256" key="1">
    <source>
        <dbReference type="ARBA" id="ARBA00001946"/>
    </source>
</evidence>
<keyword evidence="6" id="KW-1185">Reference proteome</keyword>
<feature type="domain" description="Mandelate racemase/muconate lactonizing enzyme C-terminal" evidence="4">
    <location>
        <begin position="148"/>
        <end position="245"/>
    </location>
</feature>
<comment type="cofactor">
    <cofactor evidence="1">
        <name>Mg(2+)</name>
        <dbReference type="ChEBI" id="CHEBI:18420"/>
    </cofactor>
</comment>
<evidence type="ECO:0000259" key="4">
    <source>
        <dbReference type="SMART" id="SM00922"/>
    </source>
</evidence>
<dbReference type="GO" id="GO:0000287">
    <property type="term" value="F:magnesium ion binding"/>
    <property type="evidence" value="ECO:0007669"/>
    <property type="project" value="TreeGrafter"/>
</dbReference>
<organism evidence="5 6">
    <name type="scientific">Paralcaligenes ureilyticus</name>
    <dbReference type="NCBI Taxonomy" id="627131"/>
    <lineage>
        <taxon>Bacteria</taxon>
        <taxon>Pseudomonadati</taxon>
        <taxon>Pseudomonadota</taxon>
        <taxon>Betaproteobacteria</taxon>
        <taxon>Burkholderiales</taxon>
        <taxon>Alcaligenaceae</taxon>
        <taxon>Paralcaligenes</taxon>
    </lineage>
</organism>
<dbReference type="InterPro" id="IPR046945">
    <property type="entry name" value="RHMD-like"/>
</dbReference>
<dbReference type="InterPro" id="IPR029017">
    <property type="entry name" value="Enolase-like_N"/>
</dbReference>
<evidence type="ECO:0000313" key="6">
    <source>
        <dbReference type="Proteomes" id="UP000295525"/>
    </source>
</evidence>
<dbReference type="SFLD" id="SFLDG00179">
    <property type="entry name" value="mandelate_racemase"/>
    <property type="match status" value="1"/>
</dbReference>
<dbReference type="Proteomes" id="UP000295525">
    <property type="component" value="Unassembled WGS sequence"/>
</dbReference>
<sequence length="369" mass="40113">MTRIAELLPRVCTKTFDKPPSNPRTTWREKNTFLVFVRTEGGEIGVGEVWCEALSPAVLAAFVRDEMAPLFRGADIEDMERLWQIGFDRTRVSAKPGLALSVLGAVETALWDLTGKRHGRPLYRLLGACRDRVDVYASGGLYGEDNTPARLADEMAGYVRRGFRAVKMKVGGKSLAEDMARVAAVREAIGPDIRLMVDAVYMLDGSSALRMARALDRLDIWFLEAPLAPGDLTGLRRLTARSPVPIAGNEVAFGLDSYRDLIVEGGIDVVHLDVNQCGGIGEARRIAALAAAFHRPVSFHSATSAVCFAANLHVAASLANTESVEYHCVHQMLFDQVPADRYPLVDGAVVLPDAPGLGIDIDPCSLREV</sequence>
<comment type="caution">
    <text evidence="5">The sequence shown here is derived from an EMBL/GenBank/DDBJ whole genome shotgun (WGS) entry which is preliminary data.</text>
</comment>
<accession>A0A4R3M027</accession>
<dbReference type="EMBL" id="SMAJ01000008">
    <property type="protein sequence ID" value="TCT06312.1"/>
    <property type="molecule type" value="Genomic_DNA"/>
</dbReference>
<keyword evidence="2" id="KW-0479">Metal-binding</keyword>
<gene>
    <name evidence="5" type="ORF">EDC26_10848</name>
</gene>
<dbReference type="GO" id="GO:0016836">
    <property type="term" value="F:hydro-lyase activity"/>
    <property type="evidence" value="ECO:0007669"/>
    <property type="project" value="TreeGrafter"/>
</dbReference>
<dbReference type="Gene3D" id="3.30.390.10">
    <property type="entry name" value="Enolase-like, N-terminal domain"/>
    <property type="match status" value="1"/>
</dbReference>
<dbReference type="SMART" id="SM00922">
    <property type="entry name" value="MR_MLE"/>
    <property type="match status" value="1"/>
</dbReference>
<dbReference type="InterPro" id="IPR013341">
    <property type="entry name" value="Mandelate_racemase_N_dom"/>
</dbReference>
<evidence type="ECO:0000313" key="5">
    <source>
        <dbReference type="EMBL" id="TCT06312.1"/>
    </source>
</evidence>
<name>A0A4R3M027_9BURK</name>
<dbReference type="SUPFAM" id="SSF51604">
    <property type="entry name" value="Enolase C-terminal domain-like"/>
    <property type="match status" value="1"/>
</dbReference>
<dbReference type="PANTHER" id="PTHR13794:SF58">
    <property type="entry name" value="MITOCHONDRIAL ENOLASE SUPERFAMILY MEMBER 1"/>
    <property type="match status" value="1"/>
</dbReference>
<dbReference type="RefSeq" id="WP_165931013.1">
    <property type="nucleotide sequence ID" value="NZ_SMAJ01000008.1"/>
</dbReference>
<dbReference type="CDD" id="cd03316">
    <property type="entry name" value="MR_like"/>
    <property type="match status" value="1"/>
</dbReference>
<evidence type="ECO:0000256" key="3">
    <source>
        <dbReference type="ARBA" id="ARBA00022842"/>
    </source>
</evidence>
<proteinExistence type="predicted"/>
<keyword evidence="3" id="KW-0460">Magnesium</keyword>